<name>W7YUE8_9BACL</name>
<dbReference type="OrthoDB" id="3035369at2"/>
<organism evidence="1 2">
    <name type="scientific">Paenibacillus pini JCM 16418</name>
    <dbReference type="NCBI Taxonomy" id="1236976"/>
    <lineage>
        <taxon>Bacteria</taxon>
        <taxon>Bacillati</taxon>
        <taxon>Bacillota</taxon>
        <taxon>Bacilli</taxon>
        <taxon>Bacillales</taxon>
        <taxon>Paenibacillaceae</taxon>
        <taxon>Paenibacillus</taxon>
    </lineage>
</organism>
<reference evidence="1 2" key="1">
    <citation type="journal article" date="2014" name="Genome Announc.">
        <title>Draft Genome Sequence of Paenibacillus pini JCM 16418T, Isolated from the Rhizosphere of Pine Tree.</title>
        <authorList>
            <person name="Yuki M."/>
            <person name="Oshima K."/>
            <person name="Suda W."/>
            <person name="Oshida Y."/>
            <person name="Kitamura K."/>
            <person name="Iida Y."/>
            <person name="Hattori M."/>
            <person name="Ohkuma M."/>
        </authorList>
    </citation>
    <scope>NUCLEOTIDE SEQUENCE [LARGE SCALE GENOMIC DNA]</scope>
    <source>
        <strain evidence="1 2">JCM 16418</strain>
    </source>
</reference>
<dbReference type="EMBL" id="BAVZ01000005">
    <property type="protein sequence ID" value="GAF08201.1"/>
    <property type="molecule type" value="Genomic_DNA"/>
</dbReference>
<accession>W7YUE8</accession>
<dbReference type="Gene3D" id="3.40.50.10850">
    <property type="entry name" value="Ntrc-like two-domain protein"/>
    <property type="match status" value="1"/>
</dbReference>
<dbReference type="AlphaFoldDB" id="W7YUE8"/>
<dbReference type="Proteomes" id="UP000019364">
    <property type="component" value="Unassembled WGS sequence"/>
</dbReference>
<dbReference type="RefSeq" id="WP_052020187.1">
    <property type="nucleotide sequence ID" value="NZ_BAVZ01000005.1"/>
</dbReference>
<protein>
    <submittedName>
        <fullName evidence="1">Uncharacterized protein</fullName>
    </submittedName>
</protein>
<dbReference type="STRING" id="1236976.JCM16418_2242"/>
<keyword evidence="2" id="KW-1185">Reference proteome</keyword>
<gene>
    <name evidence="1" type="ORF">JCM16418_2242</name>
</gene>
<sequence>MVPLKIVLAVKEIQYVEPLLDYVNGTEYGEKMRISAFTKTEAFIHYMNSDERPDAVVAELLF</sequence>
<evidence type="ECO:0000313" key="2">
    <source>
        <dbReference type="Proteomes" id="UP000019364"/>
    </source>
</evidence>
<comment type="caution">
    <text evidence="1">The sequence shown here is derived from an EMBL/GenBank/DDBJ whole genome shotgun (WGS) entry which is preliminary data.</text>
</comment>
<proteinExistence type="predicted"/>
<evidence type="ECO:0000313" key="1">
    <source>
        <dbReference type="EMBL" id="GAF08201.1"/>
    </source>
</evidence>